<keyword evidence="3" id="KW-0812">Transmembrane</keyword>
<evidence type="ECO:0000259" key="6">
    <source>
        <dbReference type="Pfam" id="PF20519"/>
    </source>
</evidence>
<evidence type="ECO:0000256" key="3">
    <source>
        <dbReference type="ARBA" id="ARBA00022692"/>
    </source>
</evidence>
<protein>
    <submittedName>
        <fullName evidence="7">Polycystic kidney disease protein 1-like 2</fullName>
    </submittedName>
</protein>
<dbReference type="AlphaFoldDB" id="A0AAV4WE34"/>
<evidence type="ECO:0000313" key="7">
    <source>
        <dbReference type="EMBL" id="GIY80633.1"/>
    </source>
</evidence>
<dbReference type="GO" id="GO:0005262">
    <property type="term" value="F:calcium channel activity"/>
    <property type="evidence" value="ECO:0007669"/>
    <property type="project" value="TreeGrafter"/>
</dbReference>
<dbReference type="GO" id="GO:0050982">
    <property type="term" value="P:detection of mechanical stimulus"/>
    <property type="evidence" value="ECO:0007669"/>
    <property type="project" value="TreeGrafter"/>
</dbReference>
<sequence>MLKTKDLILVLDKRKRHLAYQPMDLDALEEARKEREKEVKIEAIINGFIKPGDLWVEYNNVNTEKRFWNWTYNALVPELFALPWYNLREPLGLRLYLDDRNNLKIGYAVMRQVRIQPSSCKVSWLIESVSPECAGYGNMVNEDDTLYTVGWRKVNSSETLVPPEYKYLTASQLKGYPFWGQIDWYGGGGMWSLLWLDETVMSKLLSGAWRDWKKKAG</sequence>
<comment type="caution">
    <text evidence="7">The sequence shown here is derived from an EMBL/GenBank/DDBJ whole genome shotgun (WGS) entry which is preliminary data.</text>
</comment>
<organism evidence="7 8">
    <name type="scientific">Caerostris extrusa</name>
    <name type="common">Bark spider</name>
    <name type="synonym">Caerostris bankana</name>
    <dbReference type="NCBI Taxonomy" id="172846"/>
    <lineage>
        <taxon>Eukaryota</taxon>
        <taxon>Metazoa</taxon>
        <taxon>Ecdysozoa</taxon>
        <taxon>Arthropoda</taxon>
        <taxon>Chelicerata</taxon>
        <taxon>Arachnida</taxon>
        <taxon>Araneae</taxon>
        <taxon>Araneomorphae</taxon>
        <taxon>Entelegynae</taxon>
        <taxon>Araneoidea</taxon>
        <taxon>Araneidae</taxon>
        <taxon>Caerostris</taxon>
    </lineage>
</organism>
<evidence type="ECO:0000313" key="8">
    <source>
        <dbReference type="Proteomes" id="UP001054945"/>
    </source>
</evidence>
<dbReference type="PANTHER" id="PTHR10877:SF150">
    <property type="entry name" value="REJ DOMAIN-CONTAINING PROTEIN"/>
    <property type="match status" value="1"/>
</dbReference>
<proteinExistence type="inferred from homology"/>
<dbReference type="PANTHER" id="PTHR10877">
    <property type="entry name" value="POLYCYSTIN FAMILY MEMBER"/>
    <property type="match status" value="1"/>
</dbReference>
<evidence type="ECO:0000256" key="2">
    <source>
        <dbReference type="ARBA" id="ARBA00007200"/>
    </source>
</evidence>
<evidence type="ECO:0000256" key="1">
    <source>
        <dbReference type="ARBA" id="ARBA00004141"/>
    </source>
</evidence>
<evidence type="ECO:0000256" key="4">
    <source>
        <dbReference type="ARBA" id="ARBA00022989"/>
    </source>
</evidence>
<keyword evidence="8" id="KW-1185">Reference proteome</keyword>
<dbReference type="Pfam" id="PF20519">
    <property type="entry name" value="Polycystin_dom"/>
    <property type="match status" value="1"/>
</dbReference>
<dbReference type="InterPro" id="IPR051223">
    <property type="entry name" value="Polycystin"/>
</dbReference>
<dbReference type="InterPro" id="IPR046791">
    <property type="entry name" value="Polycystin_dom"/>
</dbReference>
<gene>
    <name evidence="7" type="primary">Pkd1l2_0</name>
    <name evidence="7" type="ORF">CEXT_179461</name>
</gene>
<comment type="subcellular location">
    <subcellularLocation>
        <location evidence="1">Membrane</location>
        <topology evidence="1">Multi-pass membrane protein</topology>
    </subcellularLocation>
</comment>
<reference evidence="7 8" key="1">
    <citation type="submission" date="2021-06" db="EMBL/GenBank/DDBJ databases">
        <title>Caerostris extrusa draft genome.</title>
        <authorList>
            <person name="Kono N."/>
            <person name="Arakawa K."/>
        </authorList>
    </citation>
    <scope>NUCLEOTIDE SEQUENCE [LARGE SCALE GENOMIC DNA]</scope>
</reference>
<keyword evidence="5" id="KW-0472">Membrane</keyword>
<keyword evidence="4" id="KW-1133">Transmembrane helix</keyword>
<evidence type="ECO:0000256" key="5">
    <source>
        <dbReference type="ARBA" id="ARBA00023136"/>
    </source>
</evidence>
<comment type="similarity">
    <text evidence="2">Belongs to the polycystin family.</text>
</comment>
<name>A0AAV4WE34_CAEEX</name>
<feature type="domain" description="Polycystin" evidence="6">
    <location>
        <begin position="58"/>
        <end position="195"/>
    </location>
</feature>
<dbReference type="Proteomes" id="UP001054945">
    <property type="component" value="Unassembled WGS sequence"/>
</dbReference>
<accession>A0AAV4WE34</accession>
<dbReference type="GO" id="GO:0016020">
    <property type="term" value="C:membrane"/>
    <property type="evidence" value="ECO:0007669"/>
    <property type="project" value="UniProtKB-SubCell"/>
</dbReference>
<dbReference type="EMBL" id="BPLR01016031">
    <property type="protein sequence ID" value="GIY80633.1"/>
    <property type="molecule type" value="Genomic_DNA"/>
</dbReference>